<dbReference type="EMBL" id="SORF01000011">
    <property type="protein sequence ID" value="TDY43415.1"/>
    <property type="molecule type" value="Genomic_DNA"/>
</dbReference>
<feature type="domain" description="RecF/RecN/SMC N-terminal" evidence="11">
    <location>
        <begin position="2"/>
        <end position="506"/>
    </location>
</feature>
<evidence type="ECO:0000256" key="7">
    <source>
        <dbReference type="ARBA" id="ARBA00023204"/>
    </source>
</evidence>
<dbReference type="NCBIfam" id="NF008121">
    <property type="entry name" value="PRK10869.1"/>
    <property type="match status" value="1"/>
</dbReference>
<dbReference type="FunFam" id="3.40.50.300:FF:000356">
    <property type="entry name" value="DNA repair protein RecN"/>
    <property type="match status" value="1"/>
</dbReference>
<gene>
    <name evidence="12" type="ORF">C7445_11163</name>
</gene>
<dbReference type="GO" id="GO:0006310">
    <property type="term" value="P:DNA recombination"/>
    <property type="evidence" value="ECO:0007669"/>
    <property type="project" value="InterPro"/>
</dbReference>
<dbReference type="AlphaFoldDB" id="A0A4V3HE20"/>
<proteinExistence type="inferred from homology"/>
<dbReference type="Gene3D" id="3.40.50.300">
    <property type="entry name" value="P-loop containing nucleotide triphosphate hydrolases"/>
    <property type="match status" value="2"/>
</dbReference>
<keyword evidence="6" id="KW-0067">ATP-binding</keyword>
<evidence type="ECO:0000256" key="10">
    <source>
        <dbReference type="SAM" id="Coils"/>
    </source>
</evidence>
<dbReference type="FunFam" id="3.40.50.300:FF:000319">
    <property type="entry name" value="DNA repair protein RecN"/>
    <property type="match status" value="1"/>
</dbReference>
<evidence type="ECO:0000259" key="11">
    <source>
        <dbReference type="Pfam" id="PF02463"/>
    </source>
</evidence>
<dbReference type="PIRSF" id="PIRSF003128">
    <property type="entry name" value="RecN"/>
    <property type="match status" value="1"/>
</dbReference>
<evidence type="ECO:0000256" key="3">
    <source>
        <dbReference type="ARBA" id="ARBA00021315"/>
    </source>
</evidence>
<evidence type="ECO:0000256" key="2">
    <source>
        <dbReference type="ARBA" id="ARBA00009441"/>
    </source>
</evidence>
<dbReference type="InterPro" id="IPR004604">
    <property type="entry name" value="DNA_recomb/repair_RecN"/>
</dbReference>
<dbReference type="OrthoDB" id="9806954at2"/>
<keyword evidence="5 9" id="KW-0227">DNA damage</keyword>
<dbReference type="NCBIfam" id="TIGR00634">
    <property type="entry name" value="recN"/>
    <property type="match status" value="1"/>
</dbReference>
<evidence type="ECO:0000313" key="13">
    <source>
        <dbReference type="Proteomes" id="UP000294581"/>
    </source>
</evidence>
<dbReference type="Proteomes" id="UP000294581">
    <property type="component" value="Unassembled WGS sequence"/>
</dbReference>
<dbReference type="GO" id="GO:0005524">
    <property type="term" value="F:ATP binding"/>
    <property type="evidence" value="ECO:0007669"/>
    <property type="project" value="UniProtKB-KW"/>
</dbReference>
<evidence type="ECO:0000256" key="4">
    <source>
        <dbReference type="ARBA" id="ARBA00022741"/>
    </source>
</evidence>
<evidence type="ECO:0000256" key="9">
    <source>
        <dbReference type="PIRNR" id="PIRNR003128"/>
    </source>
</evidence>
<evidence type="ECO:0000256" key="1">
    <source>
        <dbReference type="ARBA" id="ARBA00003618"/>
    </source>
</evidence>
<sequence length="561" mass="62553">MLIELYVRNFVLIDELRLAFGKGLHVFTGETGAGKSLLLDATRAVLGARVSSQIVQIGADHALIEAVFAVADSPASLQLLEQWGIDRDDVLVVSRTVYANGRSQCRINGRAATVQMLRQLGETLVEMQDQHESVALVTPMYQRRLLDLYGRHRELLDATASTYMQWQSLVRELAATQVSERERAQQIDVCRFQIEEIERVNMAVGEDESLREERQRLLVAQKLRGHVDALATSLDDPRVGAIVQLATAEHEAAELAERVQGFAEIHELIAAAKIHVEEAAFAVSRYAGRLDVNPARLAQIEDRLAELRGLMRKYGSTAAEIDDYLQRAKTKLAELESYEQRVADLEQDVNTTEGRYIEFARRLHDARVETARRLQAKITEALRRLQMMDAECEITVHWQDDMRSEEGMDDVQFLFRANRGQPLLPLQKVASGGELSRTLLAVKVVVADLEHVETLVFDEIDAGVSGEAAQRVAELLRELGSDKQVLCVTHSPQVAAAGHVHFEILKEVAGDTTSTRVRNLNDRDRAMEIGRLLGAGVSDDTALRHACALLESFRRGTTIAN</sequence>
<evidence type="ECO:0000256" key="6">
    <source>
        <dbReference type="ARBA" id="ARBA00022840"/>
    </source>
</evidence>
<name>A0A4V3HE20_9BACL</name>
<dbReference type="PANTHER" id="PTHR11059:SF0">
    <property type="entry name" value="DNA REPAIR PROTEIN RECN"/>
    <property type="match status" value="1"/>
</dbReference>
<comment type="similarity">
    <text evidence="2 9">Belongs to the RecN family.</text>
</comment>
<evidence type="ECO:0000313" key="12">
    <source>
        <dbReference type="EMBL" id="TDY43415.1"/>
    </source>
</evidence>
<keyword evidence="4" id="KW-0547">Nucleotide-binding</keyword>
<dbReference type="SUPFAM" id="SSF52540">
    <property type="entry name" value="P-loop containing nucleoside triphosphate hydrolases"/>
    <property type="match status" value="1"/>
</dbReference>
<keyword evidence="13" id="KW-1185">Reference proteome</keyword>
<keyword evidence="10" id="KW-0175">Coiled coil</keyword>
<dbReference type="GO" id="GO:0043590">
    <property type="term" value="C:bacterial nucleoid"/>
    <property type="evidence" value="ECO:0007669"/>
    <property type="project" value="TreeGrafter"/>
</dbReference>
<comment type="function">
    <text evidence="1 9">May be involved in recombinational repair of damaged DNA.</text>
</comment>
<dbReference type="CDD" id="cd03241">
    <property type="entry name" value="ABC_RecN"/>
    <property type="match status" value="2"/>
</dbReference>
<dbReference type="GO" id="GO:0009432">
    <property type="term" value="P:SOS response"/>
    <property type="evidence" value="ECO:0007669"/>
    <property type="project" value="TreeGrafter"/>
</dbReference>
<dbReference type="RefSeq" id="WP_134160311.1">
    <property type="nucleotide sequence ID" value="NZ_BSUS01000001.1"/>
</dbReference>
<evidence type="ECO:0000256" key="8">
    <source>
        <dbReference type="ARBA" id="ARBA00033408"/>
    </source>
</evidence>
<dbReference type="InterPro" id="IPR027417">
    <property type="entry name" value="P-loop_NTPase"/>
</dbReference>
<accession>A0A4V3HE20</accession>
<feature type="coiled-coil region" evidence="10">
    <location>
        <begin position="321"/>
        <end position="391"/>
    </location>
</feature>
<keyword evidence="7 9" id="KW-0234">DNA repair</keyword>
<organism evidence="12 13">
    <name type="scientific">Alicyclobacillus sacchari</name>
    <dbReference type="NCBI Taxonomy" id="392010"/>
    <lineage>
        <taxon>Bacteria</taxon>
        <taxon>Bacillati</taxon>
        <taxon>Bacillota</taxon>
        <taxon>Bacilli</taxon>
        <taxon>Bacillales</taxon>
        <taxon>Alicyclobacillaceae</taxon>
        <taxon>Alicyclobacillus</taxon>
    </lineage>
</organism>
<dbReference type="Pfam" id="PF02463">
    <property type="entry name" value="SMC_N"/>
    <property type="match status" value="1"/>
</dbReference>
<comment type="caution">
    <text evidence="12">The sequence shown here is derived from an EMBL/GenBank/DDBJ whole genome shotgun (WGS) entry which is preliminary data.</text>
</comment>
<evidence type="ECO:0000256" key="5">
    <source>
        <dbReference type="ARBA" id="ARBA00022763"/>
    </source>
</evidence>
<dbReference type="PANTHER" id="PTHR11059">
    <property type="entry name" value="DNA REPAIR PROTEIN RECN"/>
    <property type="match status" value="1"/>
</dbReference>
<protein>
    <recommendedName>
        <fullName evidence="3 9">DNA repair protein RecN</fullName>
    </recommendedName>
    <alternativeName>
        <fullName evidence="8 9">Recombination protein N</fullName>
    </alternativeName>
</protein>
<dbReference type="GO" id="GO:0006281">
    <property type="term" value="P:DNA repair"/>
    <property type="evidence" value="ECO:0007669"/>
    <property type="project" value="UniProtKB-KW"/>
</dbReference>
<reference evidence="12 13" key="1">
    <citation type="submission" date="2019-03" db="EMBL/GenBank/DDBJ databases">
        <title>Genomic Encyclopedia of Type Strains, Phase IV (KMG-IV): sequencing the most valuable type-strain genomes for metagenomic binning, comparative biology and taxonomic classification.</title>
        <authorList>
            <person name="Goeker M."/>
        </authorList>
    </citation>
    <scope>NUCLEOTIDE SEQUENCE [LARGE SCALE GENOMIC DNA]</scope>
    <source>
        <strain evidence="12 13">DSM 17974</strain>
    </source>
</reference>
<dbReference type="InterPro" id="IPR003395">
    <property type="entry name" value="RecF/RecN/SMC_N"/>
</dbReference>